<reference evidence="2" key="1">
    <citation type="submission" date="2021-02" db="EMBL/GenBank/DDBJ databases">
        <authorList>
            <person name="Nowell W R."/>
        </authorList>
    </citation>
    <scope>NUCLEOTIDE SEQUENCE</scope>
</reference>
<feature type="non-terminal residue" evidence="2">
    <location>
        <position position="39"/>
    </location>
</feature>
<dbReference type="AlphaFoldDB" id="A0A8S3ES70"/>
<gene>
    <name evidence="2" type="ORF">SMN809_LOCUS60826</name>
</gene>
<evidence type="ECO:0000313" key="2">
    <source>
        <dbReference type="EMBL" id="CAF5082274.1"/>
    </source>
</evidence>
<evidence type="ECO:0000313" key="3">
    <source>
        <dbReference type="Proteomes" id="UP000676336"/>
    </source>
</evidence>
<feature type="region of interest" description="Disordered" evidence="1">
    <location>
        <begin position="1"/>
        <end position="39"/>
    </location>
</feature>
<evidence type="ECO:0000256" key="1">
    <source>
        <dbReference type="SAM" id="MobiDB-lite"/>
    </source>
</evidence>
<sequence>MKSKEDIQPIVTIDDHEEIQEIEDESEQQSITKSSNASP</sequence>
<comment type="caution">
    <text evidence="2">The sequence shown here is derived from an EMBL/GenBank/DDBJ whole genome shotgun (WGS) entry which is preliminary data.</text>
</comment>
<feature type="compositionally biased region" description="Acidic residues" evidence="1">
    <location>
        <begin position="15"/>
        <end position="27"/>
    </location>
</feature>
<organism evidence="2 3">
    <name type="scientific">Rotaria magnacalcarata</name>
    <dbReference type="NCBI Taxonomy" id="392030"/>
    <lineage>
        <taxon>Eukaryota</taxon>
        <taxon>Metazoa</taxon>
        <taxon>Spiralia</taxon>
        <taxon>Gnathifera</taxon>
        <taxon>Rotifera</taxon>
        <taxon>Eurotatoria</taxon>
        <taxon>Bdelloidea</taxon>
        <taxon>Philodinida</taxon>
        <taxon>Philodinidae</taxon>
        <taxon>Rotaria</taxon>
    </lineage>
</organism>
<proteinExistence type="predicted"/>
<dbReference type="Proteomes" id="UP000676336">
    <property type="component" value="Unassembled WGS sequence"/>
</dbReference>
<protein>
    <submittedName>
        <fullName evidence="2">Uncharacterized protein</fullName>
    </submittedName>
</protein>
<dbReference type="EMBL" id="CAJOBI010239624">
    <property type="protein sequence ID" value="CAF5082274.1"/>
    <property type="molecule type" value="Genomic_DNA"/>
</dbReference>
<accession>A0A8S3ES70</accession>
<name>A0A8S3ES70_9BILA</name>